<protein>
    <submittedName>
        <fullName evidence="2">Uncharacterized protein</fullName>
    </submittedName>
</protein>
<gene>
    <name evidence="2" type="ORF">SKAU_G00230490</name>
</gene>
<organism evidence="2 3">
    <name type="scientific">Synaphobranchus kaupii</name>
    <name type="common">Kaup's arrowtooth eel</name>
    <dbReference type="NCBI Taxonomy" id="118154"/>
    <lineage>
        <taxon>Eukaryota</taxon>
        <taxon>Metazoa</taxon>
        <taxon>Chordata</taxon>
        <taxon>Craniata</taxon>
        <taxon>Vertebrata</taxon>
        <taxon>Euteleostomi</taxon>
        <taxon>Actinopterygii</taxon>
        <taxon>Neopterygii</taxon>
        <taxon>Teleostei</taxon>
        <taxon>Anguilliformes</taxon>
        <taxon>Synaphobranchidae</taxon>
        <taxon>Synaphobranchus</taxon>
    </lineage>
</organism>
<proteinExistence type="predicted"/>
<reference evidence="2" key="1">
    <citation type="journal article" date="2023" name="Science">
        <title>Genome structures resolve the early diversification of teleost fishes.</title>
        <authorList>
            <person name="Parey E."/>
            <person name="Louis A."/>
            <person name="Montfort J."/>
            <person name="Bouchez O."/>
            <person name="Roques C."/>
            <person name="Iampietro C."/>
            <person name="Lluch J."/>
            <person name="Castinel A."/>
            <person name="Donnadieu C."/>
            <person name="Desvignes T."/>
            <person name="Floi Bucao C."/>
            <person name="Jouanno E."/>
            <person name="Wen M."/>
            <person name="Mejri S."/>
            <person name="Dirks R."/>
            <person name="Jansen H."/>
            <person name="Henkel C."/>
            <person name="Chen W.J."/>
            <person name="Zahm M."/>
            <person name="Cabau C."/>
            <person name="Klopp C."/>
            <person name="Thompson A.W."/>
            <person name="Robinson-Rechavi M."/>
            <person name="Braasch I."/>
            <person name="Lecointre G."/>
            <person name="Bobe J."/>
            <person name="Postlethwait J.H."/>
            <person name="Berthelot C."/>
            <person name="Roest Crollius H."/>
            <person name="Guiguen Y."/>
        </authorList>
    </citation>
    <scope>NUCLEOTIDE SEQUENCE</scope>
    <source>
        <strain evidence="2">WJC10195</strain>
    </source>
</reference>
<dbReference type="Proteomes" id="UP001152622">
    <property type="component" value="Chromosome 8"/>
</dbReference>
<name>A0A9Q1F5K0_SYNKA</name>
<evidence type="ECO:0000313" key="3">
    <source>
        <dbReference type="Proteomes" id="UP001152622"/>
    </source>
</evidence>
<keyword evidence="3" id="KW-1185">Reference proteome</keyword>
<dbReference type="AlphaFoldDB" id="A0A9Q1F5K0"/>
<evidence type="ECO:0000313" key="2">
    <source>
        <dbReference type="EMBL" id="KAJ8351573.1"/>
    </source>
</evidence>
<evidence type="ECO:0000256" key="1">
    <source>
        <dbReference type="SAM" id="MobiDB-lite"/>
    </source>
</evidence>
<feature type="region of interest" description="Disordered" evidence="1">
    <location>
        <begin position="90"/>
        <end position="133"/>
    </location>
</feature>
<accession>A0A9Q1F5K0</accession>
<comment type="caution">
    <text evidence="2">The sequence shown here is derived from an EMBL/GenBank/DDBJ whole genome shotgun (WGS) entry which is preliminary data.</text>
</comment>
<sequence>MENGVTAHPSYGKQKESERMRTLRVGHNYGAVFPHETPRFWDDTPDRRLSYYFAESKLRDANTAACGKPLRRGASRLVRKSDPLIRSNVAREKRGIGKQSRATASGGKGRGSGLWEGRKHSACRPLPVTAEEH</sequence>
<dbReference type="EMBL" id="JAINUF010000008">
    <property type="protein sequence ID" value="KAJ8351573.1"/>
    <property type="molecule type" value="Genomic_DNA"/>
</dbReference>